<accession>A0A4R6H0B3</accession>
<keyword evidence="1" id="KW-0732">Signal</keyword>
<gene>
    <name evidence="2" type="ORF">DET52_105262</name>
</gene>
<feature type="signal peptide" evidence="1">
    <location>
        <begin position="1"/>
        <end position="22"/>
    </location>
</feature>
<sequence>MKYLTVMCFVVLWLIASNKSYSQTIIQDPHVQAQQDRMVATQWGNWLPKPKYFLGIQTNIHYTLTWGIFAPSRNRSYKRGADIRPLSVTGEQTQRMALNERLKEINSAYKTIADSTGETALSELQYNSGLISEGDPMWLIYYKKELKPVTNYNLNEAVATLSNEELSSMMDCGTIEWYDNEMLRLKERLNSILTSNMERSSRIMAYHRILVEYRLVGNKWNSNIETANFSMAISDGRGNLSPVIGGDAAAGFSQWDTDSDYRIMESIMLNTKIK</sequence>
<comment type="caution">
    <text evidence="2">The sequence shown here is derived from an EMBL/GenBank/DDBJ whole genome shotgun (WGS) entry which is preliminary data.</text>
</comment>
<proteinExistence type="predicted"/>
<evidence type="ECO:0000313" key="3">
    <source>
        <dbReference type="Proteomes" id="UP000294848"/>
    </source>
</evidence>
<evidence type="ECO:0008006" key="4">
    <source>
        <dbReference type="Google" id="ProtNLM"/>
    </source>
</evidence>
<feature type="chain" id="PRO_5020452271" description="DUF5045 domain-containing protein" evidence="1">
    <location>
        <begin position="23"/>
        <end position="274"/>
    </location>
</feature>
<reference evidence="2 3" key="1">
    <citation type="submission" date="2019-03" db="EMBL/GenBank/DDBJ databases">
        <title>Freshwater and sediment microbial communities from various areas in North America, analyzing microbe dynamics in response to fracking.</title>
        <authorList>
            <person name="Lamendella R."/>
        </authorList>
    </citation>
    <scope>NUCLEOTIDE SEQUENCE [LARGE SCALE GENOMIC DNA]</scope>
    <source>
        <strain evidence="2 3">114D</strain>
    </source>
</reference>
<dbReference type="OrthoDB" id="1265092at2"/>
<dbReference type="AlphaFoldDB" id="A0A4R6H0B3"/>
<organism evidence="2 3">
    <name type="scientific">Sunxiuqinia elliptica</name>
    <dbReference type="NCBI Taxonomy" id="655355"/>
    <lineage>
        <taxon>Bacteria</taxon>
        <taxon>Pseudomonadati</taxon>
        <taxon>Bacteroidota</taxon>
        <taxon>Bacteroidia</taxon>
        <taxon>Marinilabiliales</taxon>
        <taxon>Prolixibacteraceae</taxon>
        <taxon>Sunxiuqinia</taxon>
    </lineage>
</organism>
<name>A0A4R6H0B3_9BACT</name>
<protein>
    <recommendedName>
        <fullName evidence="4">DUF5045 domain-containing protein</fullName>
    </recommendedName>
</protein>
<dbReference type="RefSeq" id="WP_133465304.1">
    <property type="nucleotide sequence ID" value="NZ_SNWI01000005.1"/>
</dbReference>
<evidence type="ECO:0000256" key="1">
    <source>
        <dbReference type="SAM" id="SignalP"/>
    </source>
</evidence>
<dbReference type="Proteomes" id="UP000294848">
    <property type="component" value="Unassembled WGS sequence"/>
</dbReference>
<dbReference type="EMBL" id="SNWI01000005">
    <property type="protein sequence ID" value="TDO01403.1"/>
    <property type="molecule type" value="Genomic_DNA"/>
</dbReference>
<evidence type="ECO:0000313" key="2">
    <source>
        <dbReference type="EMBL" id="TDO01403.1"/>
    </source>
</evidence>